<dbReference type="InterPro" id="IPR036291">
    <property type="entry name" value="NAD(P)-bd_dom_sf"/>
</dbReference>
<name>A0A1G8Z8R8_9EURY</name>
<dbReference type="SUPFAM" id="SSF51735">
    <property type="entry name" value="NAD(P)-binding Rossmann-fold domains"/>
    <property type="match status" value="1"/>
</dbReference>
<evidence type="ECO:0000313" key="2">
    <source>
        <dbReference type="EMBL" id="SDK11451.1"/>
    </source>
</evidence>
<dbReference type="PANTHER" id="PTHR43000">
    <property type="entry name" value="DTDP-D-GLUCOSE 4,6-DEHYDRATASE-RELATED"/>
    <property type="match status" value="1"/>
</dbReference>
<reference evidence="2 3" key="1">
    <citation type="submission" date="2016-10" db="EMBL/GenBank/DDBJ databases">
        <authorList>
            <person name="de Groot N.N."/>
        </authorList>
    </citation>
    <scope>NUCLEOTIDE SEQUENCE [LARGE SCALE GENOMIC DNA]</scope>
    <source>
        <strain evidence="2 3">IBRC-M10015</strain>
    </source>
</reference>
<accession>A0A1G8Z8R8</accession>
<dbReference type="InterPro" id="IPR016040">
    <property type="entry name" value="NAD(P)-bd_dom"/>
</dbReference>
<keyword evidence="3" id="KW-1185">Reference proteome</keyword>
<feature type="domain" description="NAD(P)-binding" evidence="1">
    <location>
        <begin position="3"/>
        <end position="102"/>
    </location>
</feature>
<protein>
    <submittedName>
        <fullName evidence="2">UDP-glucose 4-epimerase</fullName>
    </submittedName>
</protein>
<dbReference type="STRING" id="890420.SAMN05216226_11918"/>
<dbReference type="Pfam" id="PF16363">
    <property type="entry name" value="GDP_Man_Dehyd"/>
    <property type="match status" value="1"/>
</dbReference>
<proteinExistence type="predicted"/>
<dbReference type="AlphaFoldDB" id="A0A1G8Z8R8"/>
<sequence>MLYGDGTQTRDFTHVDDIVRGLELAATHELDGVYNPGTGESYEFNTVVEMLNDELGTDIDPEYVENPIPESVYVSDTCADAEKMADATRWEPKISFSEGLRRVCRAYEDGP</sequence>
<evidence type="ECO:0000259" key="1">
    <source>
        <dbReference type="Pfam" id="PF16363"/>
    </source>
</evidence>
<dbReference type="EMBL" id="FNFC01000019">
    <property type="protein sequence ID" value="SDK11451.1"/>
    <property type="molecule type" value="Genomic_DNA"/>
</dbReference>
<gene>
    <name evidence="2" type="ORF">SAMN05216226_11918</name>
</gene>
<dbReference type="Gene3D" id="3.40.50.720">
    <property type="entry name" value="NAD(P)-binding Rossmann-like Domain"/>
    <property type="match status" value="1"/>
</dbReference>
<evidence type="ECO:0000313" key="3">
    <source>
        <dbReference type="Proteomes" id="UP000198856"/>
    </source>
</evidence>
<dbReference type="Proteomes" id="UP000198856">
    <property type="component" value="Unassembled WGS sequence"/>
</dbReference>
<organism evidence="2 3">
    <name type="scientific">Halovenus aranensis</name>
    <dbReference type="NCBI Taxonomy" id="890420"/>
    <lineage>
        <taxon>Archaea</taxon>
        <taxon>Methanobacteriati</taxon>
        <taxon>Methanobacteriota</taxon>
        <taxon>Stenosarchaea group</taxon>
        <taxon>Halobacteria</taxon>
        <taxon>Halobacteriales</taxon>
        <taxon>Haloarculaceae</taxon>
        <taxon>Halovenus</taxon>
    </lineage>
</organism>